<name>A0ABW9QTW7_9ACTN</name>
<dbReference type="Proteomes" id="UP000437736">
    <property type="component" value="Unassembled WGS sequence"/>
</dbReference>
<dbReference type="EMBL" id="WJHE01000414">
    <property type="protein sequence ID" value="MST32859.1"/>
    <property type="molecule type" value="Genomic_DNA"/>
</dbReference>
<reference evidence="1 2" key="1">
    <citation type="submission" date="2019-11" db="EMBL/GenBank/DDBJ databases">
        <title>Acidiferrimicrobium australis gen. nov., sp. nov., an acidophilic and obligately heterotrophic, member of the Actinobacteria that catalyses dissimilatory oxido- reduction of iron isolated from metal-rich acidic water in Chile.</title>
        <authorList>
            <person name="Gonzalez D."/>
            <person name="Huber K."/>
            <person name="Hedrich S."/>
            <person name="Rojas-Villalobos C."/>
            <person name="Quatrini R."/>
            <person name="Dinamarca M.A."/>
            <person name="Schwarz A."/>
            <person name="Canales C."/>
            <person name="Nancucheo I."/>
        </authorList>
    </citation>
    <scope>NUCLEOTIDE SEQUENCE [LARGE SCALE GENOMIC DNA]</scope>
    <source>
        <strain evidence="1 2">USS-CCA1</strain>
    </source>
</reference>
<organism evidence="1 2">
    <name type="scientific">Acidiferrimicrobium australe</name>
    <dbReference type="NCBI Taxonomy" id="2664430"/>
    <lineage>
        <taxon>Bacteria</taxon>
        <taxon>Bacillati</taxon>
        <taxon>Actinomycetota</taxon>
        <taxon>Acidimicrobiia</taxon>
        <taxon>Acidimicrobiales</taxon>
        <taxon>Acidimicrobiaceae</taxon>
        <taxon>Acidiferrimicrobium</taxon>
    </lineage>
</organism>
<comment type="caution">
    <text evidence="1">The sequence shown here is derived from an EMBL/GenBank/DDBJ whole genome shotgun (WGS) entry which is preliminary data.</text>
</comment>
<protein>
    <submittedName>
        <fullName evidence="1">Uncharacterized protein</fullName>
    </submittedName>
</protein>
<gene>
    <name evidence="1" type="ORF">GHK86_09025</name>
</gene>
<evidence type="ECO:0000313" key="1">
    <source>
        <dbReference type="EMBL" id="MST32859.1"/>
    </source>
</evidence>
<sequence length="82" mass="9577">MLVPAESDSLYTSALHIERGWWLKRHRSRWVRYYIDDAAADGWEREPVDLSGDVLEVMEALHDQWHGSWDSLLEAANLLLAR</sequence>
<evidence type="ECO:0000313" key="2">
    <source>
        <dbReference type="Proteomes" id="UP000437736"/>
    </source>
</evidence>
<proteinExistence type="predicted"/>
<accession>A0ABW9QTW7</accession>
<keyword evidence="2" id="KW-1185">Reference proteome</keyword>